<comment type="function">
    <text evidence="10">Catalyzes the reversible epimerization of D-ribulose 5-phosphate to D-xylulose 5-phosphate.</text>
</comment>
<dbReference type="GO" id="GO:0004750">
    <property type="term" value="F:D-ribulose-phosphate 3-epimerase activity"/>
    <property type="evidence" value="ECO:0007669"/>
    <property type="project" value="UniProtKB-UniRule"/>
</dbReference>
<comment type="pathway">
    <text evidence="10">Carbohydrate degradation.</text>
</comment>
<keyword evidence="9 10" id="KW-0413">Isomerase</keyword>
<evidence type="ECO:0000256" key="14">
    <source>
        <dbReference type="PIRSR" id="PIRSR001461-3"/>
    </source>
</evidence>
<feature type="binding site" evidence="10 14">
    <location>
        <position position="80"/>
    </location>
    <ligand>
        <name>substrate</name>
    </ligand>
</feature>
<dbReference type="Gene3D" id="3.20.20.70">
    <property type="entry name" value="Aldolase class I"/>
    <property type="match status" value="1"/>
</dbReference>
<dbReference type="NCBIfam" id="NF004076">
    <property type="entry name" value="PRK05581.1-4"/>
    <property type="match status" value="1"/>
</dbReference>
<dbReference type="Pfam" id="PF00834">
    <property type="entry name" value="Ribul_P_3_epim"/>
    <property type="match status" value="1"/>
</dbReference>
<feature type="active site" description="Proton donor" evidence="10 12">
    <location>
        <position position="189"/>
    </location>
</feature>
<dbReference type="NCBIfam" id="TIGR01163">
    <property type="entry name" value="rpe"/>
    <property type="match status" value="1"/>
</dbReference>
<dbReference type="GO" id="GO:0005737">
    <property type="term" value="C:cytoplasm"/>
    <property type="evidence" value="ECO:0007669"/>
    <property type="project" value="UniProtKB-ARBA"/>
</dbReference>
<evidence type="ECO:0000313" key="15">
    <source>
        <dbReference type="EMBL" id="CAA9545103.1"/>
    </source>
</evidence>
<proteinExistence type="inferred from homology"/>
<sequence>MPSEPAGSVAPPPRRAVRIGPSILSADFLRLGEQIAAAEAGGADFIHVDVMDGRFVPNISIGLPVLEAVRAATDLPVDVHLMIVEPERYVDRFVAAGADSLTVHVEASPHLHRTLQQIAEAGALPGVTLNPATPLAAIEEVLPIVRQVLIMSVNPGFGGQTLIPAALDKIARLRAALDRVNPTCPIEVDGGVKASNIRRVVEAGAEAIVVGSAVYAPGVDAAEAMTALRRALA</sequence>
<dbReference type="GO" id="GO:0019323">
    <property type="term" value="P:pentose catabolic process"/>
    <property type="evidence" value="ECO:0007669"/>
    <property type="project" value="UniProtKB-UniRule"/>
</dbReference>
<feature type="active site" description="Proton acceptor" evidence="10 12">
    <location>
        <position position="49"/>
    </location>
</feature>
<accession>A0A6J4UCZ6</accession>
<feature type="binding site" evidence="10 14">
    <location>
        <begin position="156"/>
        <end position="159"/>
    </location>
    <ligand>
        <name>substrate</name>
    </ligand>
</feature>
<feature type="binding site" evidence="10 13">
    <location>
        <position position="49"/>
    </location>
    <ligand>
        <name>a divalent metal cation</name>
        <dbReference type="ChEBI" id="CHEBI:60240"/>
    </ligand>
</feature>
<feature type="binding site" evidence="10 13">
    <location>
        <position position="80"/>
    </location>
    <ligand>
        <name>a divalent metal cation</name>
        <dbReference type="ChEBI" id="CHEBI:60240"/>
    </ligand>
</feature>
<feature type="binding site" evidence="10 13">
    <location>
        <position position="189"/>
    </location>
    <ligand>
        <name>a divalent metal cation</name>
        <dbReference type="ChEBI" id="CHEBI:60240"/>
    </ligand>
</feature>
<comment type="cofactor">
    <cofactor evidence="3">
        <name>Co(2+)</name>
        <dbReference type="ChEBI" id="CHEBI:48828"/>
    </cofactor>
</comment>
<dbReference type="InterPro" id="IPR000056">
    <property type="entry name" value="Ribul_P_3_epim-like"/>
</dbReference>
<comment type="cofactor">
    <cofactor evidence="10 13">
        <name>a divalent metal cation</name>
        <dbReference type="ChEBI" id="CHEBI:60240"/>
    </cofactor>
    <text evidence="10 13">Binds 1 divalent metal cation per subunit.</text>
</comment>
<reference evidence="15" key="1">
    <citation type="submission" date="2020-02" db="EMBL/GenBank/DDBJ databases">
        <authorList>
            <person name="Meier V. D."/>
        </authorList>
    </citation>
    <scope>NUCLEOTIDE SEQUENCE</scope>
    <source>
        <strain evidence="15">AVDCRST_MAG49</strain>
    </source>
</reference>
<evidence type="ECO:0000256" key="4">
    <source>
        <dbReference type="ARBA" id="ARBA00001947"/>
    </source>
</evidence>
<organism evidence="15">
    <name type="scientific">uncultured Thermomicrobiales bacterium</name>
    <dbReference type="NCBI Taxonomy" id="1645740"/>
    <lineage>
        <taxon>Bacteria</taxon>
        <taxon>Pseudomonadati</taxon>
        <taxon>Thermomicrobiota</taxon>
        <taxon>Thermomicrobia</taxon>
        <taxon>Thermomicrobiales</taxon>
        <taxon>environmental samples</taxon>
    </lineage>
</organism>
<dbReference type="FunFam" id="3.20.20.70:FF:000004">
    <property type="entry name" value="Ribulose-phosphate 3-epimerase"/>
    <property type="match status" value="1"/>
</dbReference>
<comment type="cofactor">
    <cofactor evidence="4">
        <name>Zn(2+)</name>
        <dbReference type="ChEBI" id="CHEBI:29105"/>
    </cofactor>
</comment>
<dbReference type="InterPro" id="IPR011060">
    <property type="entry name" value="RibuloseP-bd_barrel"/>
</dbReference>
<keyword evidence="13" id="KW-0464">Manganese</keyword>
<dbReference type="EMBL" id="CADCWG010000071">
    <property type="protein sequence ID" value="CAA9545103.1"/>
    <property type="molecule type" value="Genomic_DNA"/>
</dbReference>
<evidence type="ECO:0000256" key="11">
    <source>
        <dbReference type="PIRNR" id="PIRNR001461"/>
    </source>
</evidence>
<keyword evidence="8 10" id="KW-0479">Metal-binding</keyword>
<feature type="binding site" evidence="10 14">
    <location>
        <position position="22"/>
    </location>
    <ligand>
        <name>substrate</name>
    </ligand>
</feature>
<keyword evidence="13" id="KW-0170">Cobalt</keyword>
<gene>
    <name evidence="10" type="primary">rpe</name>
    <name evidence="15" type="ORF">AVDCRST_MAG49-1165</name>
</gene>
<evidence type="ECO:0000256" key="6">
    <source>
        <dbReference type="ARBA" id="ARBA00009541"/>
    </source>
</evidence>
<evidence type="ECO:0000256" key="10">
    <source>
        <dbReference type="HAMAP-Rule" id="MF_02227"/>
    </source>
</evidence>
<evidence type="ECO:0000256" key="9">
    <source>
        <dbReference type="ARBA" id="ARBA00023235"/>
    </source>
</evidence>
<evidence type="ECO:0000256" key="5">
    <source>
        <dbReference type="ARBA" id="ARBA00001954"/>
    </source>
</evidence>
<evidence type="ECO:0000256" key="1">
    <source>
        <dbReference type="ARBA" id="ARBA00001782"/>
    </source>
</evidence>
<keyword evidence="13" id="KW-0862">Zinc</keyword>
<dbReference type="PROSITE" id="PS01085">
    <property type="entry name" value="RIBUL_P_3_EPIMER_1"/>
    <property type="match status" value="1"/>
</dbReference>
<dbReference type="GO" id="GO:0046872">
    <property type="term" value="F:metal ion binding"/>
    <property type="evidence" value="ECO:0007669"/>
    <property type="project" value="UniProtKB-UniRule"/>
</dbReference>
<dbReference type="InterPro" id="IPR026019">
    <property type="entry name" value="Ribul_P_3_epim"/>
</dbReference>
<dbReference type="EC" id="5.1.3.1" evidence="7 10"/>
<comment type="catalytic activity">
    <reaction evidence="1 10 11">
        <text>D-ribulose 5-phosphate = D-xylulose 5-phosphate</text>
        <dbReference type="Rhea" id="RHEA:13677"/>
        <dbReference type="ChEBI" id="CHEBI:57737"/>
        <dbReference type="ChEBI" id="CHEBI:58121"/>
        <dbReference type="EC" id="5.1.3.1"/>
    </reaction>
</comment>
<evidence type="ECO:0000256" key="7">
    <source>
        <dbReference type="ARBA" id="ARBA00013188"/>
    </source>
</evidence>
<name>A0A6J4UCZ6_9BACT</name>
<feature type="binding site" evidence="10">
    <location>
        <begin position="189"/>
        <end position="191"/>
    </location>
    <ligand>
        <name>substrate</name>
    </ligand>
</feature>
<evidence type="ECO:0000256" key="12">
    <source>
        <dbReference type="PIRSR" id="PIRSR001461-1"/>
    </source>
</evidence>
<dbReference type="CDD" id="cd00429">
    <property type="entry name" value="RPE"/>
    <property type="match status" value="1"/>
</dbReference>
<comment type="cofactor">
    <cofactor evidence="5">
        <name>Fe(2+)</name>
        <dbReference type="ChEBI" id="CHEBI:29033"/>
    </cofactor>
</comment>
<evidence type="ECO:0000256" key="3">
    <source>
        <dbReference type="ARBA" id="ARBA00001941"/>
    </source>
</evidence>
<feature type="binding site" evidence="14">
    <location>
        <position position="191"/>
    </location>
    <ligand>
        <name>substrate</name>
    </ligand>
</feature>
<comment type="cofactor">
    <cofactor evidence="2">
        <name>Mn(2+)</name>
        <dbReference type="ChEBI" id="CHEBI:29035"/>
    </cofactor>
</comment>
<comment type="similarity">
    <text evidence="6 10 11">Belongs to the ribulose-phosphate 3-epimerase family.</text>
</comment>
<evidence type="ECO:0000256" key="13">
    <source>
        <dbReference type="PIRSR" id="PIRSR001461-2"/>
    </source>
</evidence>
<dbReference type="InterPro" id="IPR013785">
    <property type="entry name" value="Aldolase_TIM"/>
</dbReference>
<dbReference type="SUPFAM" id="SSF51366">
    <property type="entry name" value="Ribulose-phoshate binding barrel"/>
    <property type="match status" value="1"/>
</dbReference>
<evidence type="ECO:0000256" key="8">
    <source>
        <dbReference type="ARBA" id="ARBA00022723"/>
    </source>
</evidence>
<feature type="binding site" evidence="10 13">
    <location>
        <position position="47"/>
    </location>
    <ligand>
        <name>a divalent metal cation</name>
        <dbReference type="ChEBI" id="CHEBI:60240"/>
    </ligand>
</feature>
<dbReference type="PIRSF" id="PIRSF001461">
    <property type="entry name" value="RPE"/>
    <property type="match status" value="1"/>
</dbReference>
<feature type="binding site" evidence="10 14">
    <location>
        <begin position="211"/>
        <end position="212"/>
    </location>
    <ligand>
        <name>substrate</name>
    </ligand>
</feature>
<evidence type="ECO:0000256" key="2">
    <source>
        <dbReference type="ARBA" id="ARBA00001936"/>
    </source>
</evidence>
<dbReference type="AlphaFoldDB" id="A0A6J4UCZ6"/>
<dbReference type="PANTHER" id="PTHR11749">
    <property type="entry name" value="RIBULOSE-5-PHOSPHATE-3-EPIMERASE"/>
    <property type="match status" value="1"/>
</dbReference>
<protein>
    <recommendedName>
        <fullName evidence="7 10">Ribulose-phosphate 3-epimerase</fullName>
        <ecNumber evidence="7 10">5.1.3.1</ecNumber>
    </recommendedName>
</protein>
<dbReference type="GO" id="GO:0006098">
    <property type="term" value="P:pentose-phosphate shunt"/>
    <property type="evidence" value="ECO:0007669"/>
    <property type="project" value="UniProtKB-UniRule"/>
</dbReference>
<keyword evidence="10 11" id="KW-0119">Carbohydrate metabolism</keyword>
<dbReference type="HAMAP" id="MF_02227">
    <property type="entry name" value="RPE"/>
    <property type="match status" value="1"/>
</dbReference>